<evidence type="ECO:0000256" key="3">
    <source>
        <dbReference type="ARBA" id="ARBA00022741"/>
    </source>
</evidence>
<dbReference type="PANTHER" id="PTHR43493:SF5">
    <property type="entry name" value="DNA GYRASE SUBUNIT A, CHLOROPLASTIC_MITOCHONDRIAL"/>
    <property type="match status" value="1"/>
</dbReference>
<keyword evidence="3 9" id="KW-0547">Nucleotide-binding</keyword>
<dbReference type="Pfam" id="PF03989">
    <property type="entry name" value="DNA_gyraseA_C"/>
    <property type="match status" value="6"/>
</dbReference>
<feature type="active site" description="O-(5'-phospho-DNA)-tyrosine intermediate" evidence="9 10">
    <location>
        <position position="126"/>
    </location>
</feature>
<dbReference type="NCBIfam" id="TIGR01063">
    <property type="entry name" value="gyrA"/>
    <property type="match status" value="1"/>
</dbReference>
<dbReference type="PROSITE" id="PS52040">
    <property type="entry name" value="TOPO_IIA"/>
    <property type="match status" value="1"/>
</dbReference>
<dbReference type="GO" id="GO:0006261">
    <property type="term" value="P:DNA-templated DNA replication"/>
    <property type="evidence" value="ECO:0007669"/>
    <property type="project" value="UniProtKB-UniRule"/>
</dbReference>
<dbReference type="GO" id="GO:0009330">
    <property type="term" value="C:DNA topoisomerase type II (double strand cut, ATP-hydrolyzing) complex"/>
    <property type="evidence" value="ECO:0007669"/>
    <property type="project" value="TreeGrafter"/>
</dbReference>
<evidence type="ECO:0000256" key="9">
    <source>
        <dbReference type="HAMAP-Rule" id="MF_01897"/>
    </source>
</evidence>
<feature type="region of interest" description="Disordered" evidence="12">
    <location>
        <begin position="816"/>
        <end position="837"/>
    </location>
</feature>
<evidence type="ECO:0000256" key="10">
    <source>
        <dbReference type="PROSITE-ProRule" id="PRU01384"/>
    </source>
</evidence>
<evidence type="ECO:0000256" key="12">
    <source>
        <dbReference type="SAM" id="MobiDB-lite"/>
    </source>
</evidence>
<feature type="short sequence motif" description="GyrA-box" evidence="9">
    <location>
        <begin position="531"/>
        <end position="537"/>
    </location>
</feature>
<evidence type="ECO:0000256" key="8">
    <source>
        <dbReference type="ARBA" id="ARBA00063644"/>
    </source>
</evidence>
<dbReference type="GO" id="GO:0006265">
    <property type="term" value="P:DNA topological change"/>
    <property type="evidence" value="ECO:0007669"/>
    <property type="project" value="UniProtKB-UniRule"/>
</dbReference>
<comment type="catalytic activity">
    <reaction evidence="1 9 10">
        <text>ATP-dependent breakage, passage and rejoining of double-stranded DNA.</text>
        <dbReference type="EC" id="5.6.2.2"/>
    </reaction>
</comment>
<dbReference type="Gene3D" id="3.90.199.10">
    <property type="entry name" value="Topoisomerase II, domain 5"/>
    <property type="match status" value="1"/>
</dbReference>
<evidence type="ECO:0000256" key="4">
    <source>
        <dbReference type="ARBA" id="ARBA00022840"/>
    </source>
</evidence>
<dbReference type="GO" id="GO:0034335">
    <property type="term" value="F:DNA negative supercoiling activity"/>
    <property type="evidence" value="ECO:0007669"/>
    <property type="project" value="UniProtKB-ARBA"/>
</dbReference>
<sequence length="837" mass="92072">MEEIKTPEGGVLIPIPIETEVKRAYIDYSMSVIVSRALPDVRDGLKPVHRRILYSMEEKNLRYSGPTRKCAKIVGDVLGSYHPHGDASVYDALVRLGQDFSLRYPVIHPQGNFGTIGGDPPAAYRYTEAKMARLAESMVEDIKKDTVDFIPNFDDSTQEPTVLPGKFPFLLANGSSGIAVGMATNMPPHNLREIAQAVSAYIDNPDITIDELAKYIKGPDFPTGGIIFGKKGIRQAFKTGRGKILVRGRFNIEVDKKGKETIIFTEVPYQVNTTALVAKIGELAREKVIEGIAAVNDETSDRAGLRLVIELKRGAIAKVVLNQLFSKTALQSSFGVINLALVDGRPQTLTLKQLVGYFVAHRQEVVTRRVRFDLKKAEERAHILRALIVAIDNIDEVIKIIRGSRDTASAKNALMERFSFDDIQAQAIVDMQLKRLTSLEIEDLRKELQELELLIEHLKDLLAHPEKILALIKQETDELAEKFGDDRRTDIVSDEVEEINIEDLIKKEQMVVLVSNLGYIKRVPVTAYKRQNRGGKGSNSAALVEDDFIDQIFTASTHDYIMFITNEGKAYWVKVHEIPEASRTSRGSHIKSLLAVSSDEEITTIVSLKEFSSDTYLLMATAGGIVKKVQTDSFQNAKTRGIIAIKLDEGDKLVSAILTTGKDELMLVTRHGQALRVSETEIRDQGRASHGVIGIRLSGGDELTGALRINGGKLLVMSENGYGKRVDFSEFSPHGRGTGGQKVYTITEKTGEVVGLLAVADDDEIVCITGQGKTIRVQVSSINVMGRAAQGVKILDIESPDQLIGLDVVAREDEEDIAPPASETTFNGELDLDGGDA</sequence>
<dbReference type="SMART" id="SM00434">
    <property type="entry name" value="TOP4c"/>
    <property type="match status" value="1"/>
</dbReference>
<dbReference type="EC" id="5.6.2.2" evidence="9"/>
<dbReference type="HAMAP" id="MF_01897">
    <property type="entry name" value="GyrA"/>
    <property type="match status" value="1"/>
</dbReference>
<dbReference type="Proteomes" id="UP000464374">
    <property type="component" value="Chromosome"/>
</dbReference>
<feature type="domain" description="Topo IIA-type catalytic" evidence="13">
    <location>
        <begin position="38"/>
        <end position="504"/>
    </location>
</feature>
<feature type="coiled-coil region" evidence="11">
    <location>
        <begin position="434"/>
        <end position="461"/>
    </location>
</feature>
<dbReference type="InterPro" id="IPR013757">
    <property type="entry name" value="Topo_IIA_A_a_sf"/>
</dbReference>
<comment type="subunit">
    <text evidence="8">Heterotetramer composed of ParC and ParE.</text>
</comment>
<dbReference type="InterPro" id="IPR050220">
    <property type="entry name" value="Type_II_DNA_Topoisomerases"/>
</dbReference>
<dbReference type="InterPro" id="IPR002205">
    <property type="entry name" value="Topo_IIA_dom_A"/>
</dbReference>
<dbReference type="GO" id="GO:0005737">
    <property type="term" value="C:cytoplasm"/>
    <property type="evidence" value="ECO:0007669"/>
    <property type="project" value="UniProtKB-SubCell"/>
</dbReference>
<dbReference type="EMBL" id="CP048020">
    <property type="protein sequence ID" value="QHX42803.1"/>
    <property type="molecule type" value="Genomic_DNA"/>
</dbReference>
<evidence type="ECO:0000256" key="2">
    <source>
        <dbReference type="ARBA" id="ARBA00008263"/>
    </source>
</evidence>
<keyword evidence="11" id="KW-0175">Coiled coil</keyword>
<dbReference type="KEGG" id="trz:GWP43_04350"/>
<dbReference type="RefSeq" id="WP_162662980.1">
    <property type="nucleotide sequence ID" value="NZ_CP048020.1"/>
</dbReference>
<evidence type="ECO:0000256" key="5">
    <source>
        <dbReference type="ARBA" id="ARBA00023029"/>
    </source>
</evidence>
<dbReference type="Gene3D" id="2.120.10.90">
    <property type="entry name" value="DNA gyrase/topoisomerase IV, subunit A, C-terminal"/>
    <property type="match status" value="1"/>
</dbReference>
<comment type="function">
    <text evidence="9">A type II topoisomerase that negatively supercoils closed circular double-stranded (ds) DNA in an ATP-dependent manner to modulate DNA topology and maintain chromosomes in an underwound state. Negative supercoiling favors strand separation, and DNA replication, transcription, recombination and repair, all of which involve strand separation. Also able to catalyze the interconversion of other topological isomers of dsDNA rings, including catenanes and knotted rings. Type II topoisomerases break and join 2 DNA strands simultaneously in an ATP-dependent manner.</text>
</comment>
<keyword evidence="6 9" id="KW-0238">DNA-binding</keyword>
<accession>A0A6P1Y0P9</accession>
<protein>
    <recommendedName>
        <fullName evidence="9">DNA gyrase subunit A</fullName>
        <ecNumber evidence="9">5.6.2.2</ecNumber>
    </recommendedName>
</protein>
<reference evidence="14 15" key="1">
    <citation type="submission" date="2020-01" db="EMBL/GenBank/DDBJ databases">
        <title>Complete genome sequence of a human oral phylogroup 1 Treponema sp. strain ATCC 700766, originally isolated from periodontitis dental plaque.</title>
        <authorList>
            <person name="Chan Y."/>
            <person name="Huo Y.-B."/>
            <person name="Yu X.-L."/>
            <person name="Zeng H."/>
            <person name="Leung W.-K."/>
            <person name="Watt R.M."/>
        </authorList>
    </citation>
    <scope>NUCLEOTIDE SEQUENCE [LARGE SCALE GENOMIC DNA]</scope>
    <source>
        <strain evidence="14 15">OMZ 804</strain>
    </source>
</reference>
<dbReference type="GO" id="GO:0005524">
    <property type="term" value="F:ATP binding"/>
    <property type="evidence" value="ECO:0007669"/>
    <property type="project" value="UniProtKB-UniRule"/>
</dbReference>
<dbReference type="PANTHER" id="PTHR43493">
    <property type="entry name" value="DNA GYRASE/TOPOISOMERASE SUBUNIT A"/>
    <property type="match status" value="1"/>
</dbReference>
<dbReference type="Gene3D" id="3.30.1360.40">
    <property type="match status" value="1"/>
</dbReference>
<dbReference type="FunFam" id="1.10.268.10:FF:000001">
    <property type="entry name" value="DNA gyrase subunit A"/>
    <property type="match status" value="1"/>
</dbReference>
<dbReference type="GO" id="GO:0005694">
    <property type="term" value="C:chromosome"/>
    <property type="evidence" value="ECO:0007669"/>
    <property type="project" value="InterPro"/>
</dbReference>
<keyword evidence="4 9" id="KW-0067">ATP-binding</keyword>
<dbReference type="InterPro" id="IPR005743">
    <property type="entry name" value="GyrA"/>
</dbReference>
<evidence type="ECO:0000256" key="11">
    <source>
        <dbReference type="SAM" id="Coils"/>
    </source>
</evidence>
<evidence type="ECO:0000313" key="14">
    <source>
        <dbReference type="EMBL" id="QHX42803.1"/>
    </source>
</evidence>
<name>A0A6P1Y0P9_9SPIR</name>
<organism evidence="14 15">
    <name type="scientific">Treponema vincentii</name>
    <dbReference type="NCBI Taxonomy" id="69710"/>
    <lineage>
        <taxon>Bacteria</taxon>
        <taxon>Pseudomonadati</taxon>
        <taxon>Spirochaetota</taxon>
        <taxon>Spirochaetia</taxon>
        <taxon>Spirochaetales</taxon>
        <taxon>Treponemataceae</taxon>
        <taxon>Treponema</taxon>
    </lineage>
</organism>
<dbReference type="InterPro" id="IPR006691">
    <property type="entry name" value="GyrA/parC_rep"/>
</dbReference>
<evidence type="ECO:0000256" key="7">
    <source>
        <dbReference type="ARBA" id="ARBA00023235"/>
    </source>
</evidence>
<gene>
    <name evidence="9 14" type="primary">gyrA</name>
    <name evidence="14" type="ORF">GWP43_04350</name>
</gene>
<dbReference type="InterPro" id="IPR013760">
    <property type="entry name" value="Topo_IIA-like_dom_sf"/>
</dbReference>
<keyword evidence="5 9" id="KW-0799">Topoisomerase</keyword>
<dbReference type="InterPro" id="IPR013758">
    <property type="entry name" value="Topo_IIA_A/C_ab"/>
</dbReference>
<dbReference type="GO" id="GO:0003677">
    <property type="term" value="F:DNA binding"/>
    <property type="evidence" value="ECO:0007669"/>
    <property type="project" value="UniProtKB-UniRule"/>
</dbReference>
<dbReference type="SUPFAM" id="SSF56719">
    <property type="entry name" value="Type II DNA topoisomerase"/>
    <property type="match status" value="1"/>
</dbReference>
<dbReference type="NCBIfam" id="NF004043">
    <property type="entry name" value="PRK05560.1"/>
    <property type="match status" value="1"/>
</dbReference>
<keyword evidence="9" id="KW-0963">Cytoplasm</keyword>
<dbReference type="NCBIfam" id="NF004044">
    <property type="entry name" value="PRK05561.1"/>
    <property type="match status" value="1"/>
</dbReference>
<evidence type="ECO:0000256" key="6">
    <source>
        <dbReference type="ARBA" id="ARBA00023125"/>
    </source>
</evidence>
<comment type="subcellular location">
    <subcellularLocation>
        <location evidence="9">Cytoplasm</location>
    </subcellularLocation>
</comment>
<dbReference type="SUPFAM" id="SSF101904">
    <property type="entry name" value="GyrA/ParC C-terminal domain-like"/>
    <property type="match status" value="1"/>
</dbReference>
<comment type="similarity">
    <text evidence="2 9">Belongs to the type II topoisomerase GyrA/ParC subunit family.</text>
</comment>
<dbReference type="CDD" id="cd00187">
    <property type="entry name" value="TOP4c"/>
    <property type="match status" value="1"/>
</dbReference>
<comment type="subunit">
    <text evidence="9">Heterotetramer, composed of two GyrA and two GyrB chains. In the heterotetramer, GyrA contains the active site tyrosine that forms a transient covalent intermediate with DNA, while GyrB binds cofactors and catalyzes ATP hydrolysis.</text>
</comment>
<dbReference type="Pfam" id="PF00521">
    <property type="entry name" value="DNA_topoisoIV"/>
    <property type="match status" value="1"/>
</dbReference>
<dbReference type="InterPro" id="IPR035516">
    <property type="entry name" value="Gyrase/topoIV_suA_C"/>
</dbReference>
<proteinExistence type="inferred from homology"/>
<dbReference type="FunFam" id="2.120.10.90:FF:000005">
    <property type="entry name" value="DNA topoisomerase 4 subunit A"/>
    <property type="match status" value="1"/>
</dbReference>
<evidence type="ECO:0000259" key="13">
    <source>
        <dbReference type="PROSITE" id="PS52040"/>
    </source>
</evidence>
<evidence type="ECO:0000256" key="1">
    <source>
        <dbReference type="ARBA" id="ARBA00000185"/>
    </source>
</evidence>
<comment type="miscellaneous">
    <text evidence="9">Few gyrases are as efficient as E.coli at forming negative supercoils. Not all organisms have 2 type II topoisomerases; in organisms with a single type II topoisomerase this enzyme also has to decatenate newly replicated chromosomes.</text>
</comment>
<keyword evidence="7 9" id="KW-0413">Isomerase</keyword>
<dbReference type="Gene3D" id="1.10.268.10">
    <property type="entry name" value="Topoisomerase, domain 3"/>
    <property type="match status" value="1"/>
</dbReference>
<evidence type="ECO:0000313" key="15">
    <source>
        <dbReference type="Proteomes" id="UP000464374"/>
    </source>
</evidence>
<dbReference type="AlphaFoldDB" id="A0A6P1Y0P9"/>
<dbReference type="FunFam" id="3.30.1360.40:FF:000002">
    <property type="entry name" value="DNA gyrase subunit A"/>
    <property type="match status" value="1"/>
</dbReference>